<evidence type="ECO:0000313" key="3">
    <source>
        <dbReference type="Proteomes" id="UP000676967"/>
    </source>
</evidence>
<dbReference type="PANTHER" id="PTHR43135">
    <property type="entry name" value="ALPHA-D-RIBOSE 1-METHYLPHOSPHONATE 5-TRIPHOSPHATE DIPHOSPHATASE"/>
    <property type="match status" value="1"/>
</dbReference>
<dbReference type="InterPro" id="IPR051781">
    <property type="entry name" value="Metallo-dep_Hydrolase"/>
</dbReference>
<dbReference type="SUPFAM" id="SSF51338">
    <property type="entry name" value="Composite domain of metallo-dependent hydrolases"/>
    <property type="match status" value="1"/>
</dbReference>
<gene>
    <name evidence="2" type="ORF">Aiant_90420</name>
</gene>
<dbReference type="Gene3D" id="3.40.50.10910">
    <property type="entry name" value="Amidohydrolase"/>
    <property type="match status" value="1"/>
</dbReference>
<dbReference type="Gene3D" id="2.30.40.10">
    <property type="entry name" value="Urease, subunit C, domain 1"/>
    <property type="match status" value="1"/>
</dbReference>
<feature type="domain" description="Amidohydrolase-related" evidence="1">
    <location>
        <begin position="128"/>
        <end position="386"/>
    </location>
</feature>
<dbReference type="InterPro" id="IPR011059">
    <property type="entry name" value="Metal-dep_hydrolase_composite"/>
</dbReference>
<dbReference type="Gene3D" id="3.30.110.90">
    <property type="entry name" value="Amidohydrolase"/>
    <property type="match status" value="1"/>
</dbReference>
<dbReference type="InterPro" id="IPR032466">
    <property type="entry name" value="Metal_Hydrolase"/>
</dbReference>
<dbReference type="SUPFAM" id="SSF51556">
    <property type="entry name" value="Metallo-dependent hydrolases"/>
    <property type="match status" value="1"/>
</dbReference>
<dbReference type="RefSeq" id="WP_189335458.1">
    <property type="nucleotide sequence ID" value="NZ_AP023356.1"/>
</dbReference>
<dbReference type="PANTHER" id="PTHR43135:SF3">
    <property type="entry name" value="ALPHA-D-RIBOSE 1-METHYLPHOSPHONATE 5-TRIPHOSPHATE DIPHOSPHATASE"/>
    <property type="match status" value="1"/>
</dbReference>
<protein>
    <submittedName>
        <fullName evidence="2">Amidohydrolase</fullName>
    </submittedName>
</protein>
<sequence>MEIFTIAHARIFDGREVVPATHLRVENGLVAAIGDASIARPGDVLVDGSGGTVLPGLIDAHVHLLPGCTRLAPLFGVTTLIDQFSKPDVIEKERAAGPVRADFRTSGVGATAPGGHPTIAYAPIPYLTGPDAASPFVEARLAEGATHVKMIYDDGSGAMLDIPSLDPATIDALVTAAHRHGLPVVAHVSTAAGAVHVTRHGVDVLAHVPFDRMRDAEVREVARSGVAVIATLDIVDGFPGPDGLLPLLADPGLADRLTPRWRRVLRAQSRRWMPPFVPDGAAARENVLALLESGVRILAGTDAPNPGLVHGASLHRELAHLVHAGLRPAEALAAATSLPAEVFGLADRGCLRPGARADLVLVDGDPTTVIEQSRSVRHTWIGGRPVVPGRYPGSPAERNGIAWLRASTDAITAAIRERWPQIPAPEQVVREDGEIVGRLVPTAGGWQAETVFGAPLGDPQSKDDARRLLLTIGLSVLAEPWWIRTPDGGPWREASLVEVRSDRIRLRWTDHTVASYDPRDLDFTTRPPAVIQDHRAYAALPPESSAAPAG</sequence>
<organism evidence="2 3">
    <name type="scientific">Actinoplanes ianthinogenes</name>
    <dbReference type="NCBI Taxonomy" id="122358"/>
    <lineage>
        <taxon>Bacteria</taxon>
        <taxon>Bacillati</taxon>
        <taxon>Actinomycetota</taxon>
        <taxon>Actinomycetes</taxon>
        <taxon>Micromonosporales</taxon>
        <taxon>Micromonosporaceae</taxon>
        <taxon>Actinoplanes</taxon>
    </lineage>
</organism>
<keyword evidence="3" id="KW-1185">Reference proteome</keyword>
<dbReference type="EMBL" id="AP023356">
    <property type="protein sequence ID" value="BCJ48385.1"/>
    <property type="molecule type" value="Genomic_DNA"/>
</dbReference>
<dbReference type="Proteomes" id="UP000676967">
    <property type="component" value="Chromosome"/>
</dbReference>
<evidence type="ECO:0000259" key="1">
    <source>
        <dbReference type="Pfam" id="PF01979"/>
    </source>
</evidence>
<evidence type="ECO:0000313" key="2">
    <source>
        <dbReference type="EMBL" id="BCJ48385.1"/>
    </source>
</evidence>
<name>A0ABM7M9N5_9ACTN</name>
<proteinExistence type="predicted"/>
<reference evidence="2 3" key="1">
    <citation type="submission" date="2020-08" db="EMBL/GenBank/DDBJ databases">
        <title>Whole genome shotgun sequence of Actinoplanes ianthinogenes NBRC 13996.</title>
        <authorList>
            <person name="Komaki H."/>
            <person name="Tamura T."/>
        </authorList>
    </citation>
    <scope>NUCLEOTIDE SEQUENCE [LARGE SCALE GENOMIC DNA]</scope>
    <source>
        <strain evidence="2 3">NBRC 13996</strain>
    </source>
</reference>
<dbReference type="Gene3D" id="1.20.58.520">
    <property type="entry name" value="Amidohydrolase"/>
    <property type="match status" value="1"/>
</dbReference>
<dbReference type="Pfam" id="PF01979">
    <property type="entry name" value="Amidohydro_1"/>
    <property type="match status" value="1"/>
</dbReference>
<dbReference type="InterPro" id="IPR006680">
    <property type="entry name" value="Amidohydro-rel"/>
</dbReference>
<accession>A0ABM7M9N5</accession>